<proteinExistence type="predicted"/>
<dbReference type="AlphaFoldDB" id="A0A838A7J7"/>
<comment type="caution">
    <text evidence="3">The sequence shown here is derived from an EMBL/GenBank/DDBJ whole genome shotgun (WGS) entry which is preliminary data.</text>
</comment>
<evidence type="ECO:0000259" key="2">
    <source>
        <dbReference type="Pfam" id="PF20789"/>
    </source>
</evidence>
<accession>A0A838A7J7</accession>
<dbReference type="Proteomes" id="UP000582974">
    <property type="component" value="Unassembled WGS sequence"/>
</dbReference>
<feature type="domain" description="Acyl-CoA thioesterase-like N-terminal HotDog" evidence="1">
    <location>
        <begin position="12"/>
        <end position="97"/>
    </location>
</feature>
<protein>
    <submittedName>
        <fullName evidence="3">Thioesterase family protein</fullName>
    </submittedName>
</protein>
<dbReference type="Gene3D" id="2.40.160.210">
    <property type="entry name" value="Acyl-CoA thioesterase, double hotdog domain"/>
    <property type="match status" value="1"/>
</dbReference>
<dbReference type="EMBL" id="JACCKD010000002">
    <property type="protein sequence ID" value="MBA0125188.1"/>
    <property type="molecule type" value="Genomic_DNA"/>
</dbReference>
<dbReference type="InterPro" id="IPR049450">
    <property type="entry name" value="ACOT8-like_C"/>
</dbReference>
<dbReference type="InterPro" id="IPR052389">
    <property type="entry name" value="Sec_Metab_Biosynth-Assoc"/>
</dbReference>
<dbReference type="PANTHER" id="PTHR38110">
    <property type="entry name" value="CHROMOSOME 23, WHOLE GENOME SHOTGUN SEQUENCE"/>
    <property type="match status" value="1"/>
</dbReference>
<dbReference type="InterPro" id="IPR029069">
    <property type="entry name" value="HotDog_dom_sf"/>
</dbReference>
<dbReference type="Pfam" id="PF20789">
    <property type="entry name" value="4HBT_3C"/>
    <property type="match status" value="1"/>
</dbReference>
<dbReference type="PANTHER" id="PTHR38110:SF1">
    <property type="entry name" value="THIOESTERASE DOMAIN-CONTAINING PROTEIN"/>
    <property type="match status" value="1"/>
</dbReference>
<dbReference type="SUPFAM" id="SSF54637">
    <property type="entry name" value="Thioesterase/thiol ester dehydrase-isomerase"/>
    <property type="match status" value="2"/>
</dbReference>
<feature type="domain" description="Acyl-CoA thioesterase-like C-terminal" evidence="2">
    <location>
        <begin position="120"/>
        <end position="249"/>
    </location>
</feature>
<organism evidence="3 4">
    <name type="scientific">Haloechinothrix aidingensis</name>
    <dbReference type="NCBI Taxonomy" id="2752311"/>
    <lineage>
        <taxon>Bacteria</taxon>
        <taxon>Bacillati</taxon>
        <taxon>Actinomycetota</taxon>
        <taxon>Actinomycetes</taxon>
        <taxon>Pseudonocardiales</taxon>
        <taxon>Pseudonocardiaceae</taxon>
        <taxon>Haloechinothrix</taxon>
    </lineage>
</organism>
<reference evidence="3 4" key="1">
    <citation type="submission" date="2020-07" db="EMBL/GenBank/DDBJ databases">
        <title>Genome of Haloechinothrix sp.</title>
        <authorList>
            <person name="Tang S.-K."/>
            <person name="Yang L."/>
            <person name="Zhu W.-Y."/>
        </authorList>
    </citation>
    <scope>NUCLEOTIDE SEQUENCE [LARGE SCALE GENOMIC DNA]</scope>
    <source>
        <strain evidence="3 4">YIM 98757</strain>
    </source>
</reference>
<gene>
    <name evidence="3" type="ORF">H0B56_06505</name>
</gene>
<dbReference type="Pfam" id="PF13622">
    <property type="entry name" value="4HBT_3"/>
    <property type="match status" value="1"/>
</dbReference>
<name>A0A838A7J7_9PSEU</name>
<keyword evidence="4" id="KW-1185">Reference proteome</keyword>
<dbReference type="InterPro" id="IPR042171">
    <property type="entry name" value="Acyl-CoA_hotdog"/>
</dbReference>
<dbReference type="InterPro" id="IPR049449">
    <property type="entry name" value="TesB_ACOT8-like_N"/>
</dbReference>
<sequence length="255" mass="27006">MSTSVQLDGLDTTWQSWDGMHGGYLAGLLVSHAREQLPGVASDAAARALHVNLLTAVRDGRIDLRGEVLRATRNTTTVRVTLGVGGQDAVTGIAMFGRAGESAATDRPGEAAPGVPPVPECPVLPVDELVPFARNVEIRPADGRAPLLGGPEPELTAWLRLRTPPADPAQAAVTLVDTLAPGLYGVLREPVPIPTVELAAHFTDSLRGFEPGDWVLGRIRTEHAAAGWCVDDCTLWNVTGTMLATGRQTRRVLLP</sequence>
<evidence type="ECO:0000313" key="4">
    <source>
        <dbReference type="Proteomes" id="UP000582974"/>
    </source>
</evidence>
<dbReference type="RefSeq" id="WP_180892015.1">
    <property type="nucleotide sequence ID" value="NZ_JACCKD010000002.1"/>
</dbReference>
<evidence type="ECO:0000313" key="3">
    <source>
        <dbReference type="EMBL" id="MBA0125188.1"/>
    </source>
</evidence>
<evidence type="ECO:0000259" key="1">
    <source>
        <dbReference type="Pfam" id="PF13622"/>
    </source>
</evidence>